<reference evidence="1 2" key="1">
    <citation type="submission" date="2019-04" db="EMBL/GenBank/DDBJ databases">
        <title>Sphingomonas psychrotolerans sp. nov., isolated from soil in the Tianshan Mountains, Xinjiang, China.</title>
        <authorList>
            <person name="Luo Y."/>
            <person name="Sheng H."/>
        </authorList>
    </citation>
    <scope>NUCLEOTIDE SEQUENCE [LARGE SCALE GENOMIC DNA]</scope>
    <source>
        <strain evidence="1 2">KIS18-15</strain>
    </source>
</reference>
<evidence type="ECO:0000313" key="2">
    <source>
        <dbReference type="Proteomes" id="UP000309848"/>
    </source>
</evidence>
<dbReference type="RefSeq" id="WP_135982579.1">
    <property type="nucleotide sequence ID" value="NZ_JAASQM010000001.1"/>
</dbReference>
<dbReference type="Proteomes" id="UP000309848">
    <property type="component" value="Unassembled WGS sequence"/>
</dbReference>
<comment type="caution">
    <text evidence="1">The sequence shown here is derived from an EMBL/GenBank/DDBJ whole genome shotgun (WGS) entry which is preliminary data.</text>
</comment>
<dbReference type="AlphaFoldDB" id="A0A4S1WRS6"/>
<dbReference type="EMBL" id="SRXU01000001">
    <property type="protein sequence ID" value="TGX46099.1"/>
    <property type="molecule type" value="Genomic_DNA"/>
</dbReference>
<keyword evidence="2" id="KW-1185">Reference proteome</keyword>
<evidence type="ECO:0000313" key="1">
    <source>
        <dbReference type="EMBL" id="TGX46099.1"/>
    </source>
</evidence>
<dbReference type="OrthoDB" id="7561434at2"/>
<protein>
    <submittedName>
        <fullName evidence="1">Uncharacterized protein</fullName>
    </submittedName>
</protein>
<accession>A0A4S1WRS6</accession>
<gene>
    <name evidence="1" type="ORF">E5A74_02735</name>
</gene>
<proteinExistence type="predicted"/>
<organism evidence="1 2">
    <name type="scientific">Sphingomonas naasensis</name>
    <dbReference type="NCBI Taxonomy" id="1344951"/>
    <lineage>
        <taxon>Bacteria</taxon>
        <taxon>Pseudomonadati</taxon>
        <taxon>Pseudomonadota</taxon>
        <taxon>Alphaproteobacteria</taxon>
        <taxon>Sphingomonadales</taxon>
        <taxon>Sphingomonadaceae</taxon>
        <taxon>Sphingomonas</taxon>
    </lineage>
</organism>
<name>A0A4S1WRS6_9SPHN</name>
<sequence>MDTPGPERPLLSTIYGGCASRINRRGLIGCGLLLPVAAKAAWPAEEDLLARALKAAGGRDRLARVKALSWAGHARVPTPTTTLELEVETRVEPFLRARSRSWISGRPETARTLLIEPEGGFVERGGTRTPLPARQVAHERQQHGLYGYMLLAQAPTRVEGDRLVARKAGLPPVRFRMEGDYLVAADYAVTSPDSDATIAQQILLEGEFRDKGVRWPQTITILHDNKPYFELDLTDFTVELA</sequence>